<evidence type="ECO:0000256" key="1">
    <source>
        <dbReference type="SAM" id="Phobius"/>
    </source>
</evidence>
<comment type="caution">
    <text evidence="2">The sequence shown here is derived from an EMBL/GenBank/DDBJ whole genome shotgun (WGS) entry which is preliminary data.</text>
</comment>
<keyword evidence="1" id="KW-0472">Membrane</keyword>
<accession>A0A1J4TSZ5</accession>
<proteinExistence type="predicted"/>
<dbReference type="EMBL" id="MNUY01000042">
    <property type="protein sequence ID" value="OIO14147.1"/>
    <property type="molecule type" value="Genomic_DNA"/>
</dbReference>
<dbReference type="STRING" id="1805209.AUJ73_02655"/>
<keyword evidence="1" id="KW-0812">Transmembrane</keyword>
<feature type="transmembrane region" description="Helical" evidence="1">
    <location>
        <begin position="12"/>
        <end position="33"/>
    </location>
</feature>
<sequence length="176" mass="20158">MFDLINWPFKKKLLILSVILFILVIIFIILILVKSFNPASLPEIPRPTATPFSVRPITPTTVNLSLVPTEEKIDIKGVTIKNIYRDPVEVHGNGDVVFYRNSDYQLVYLPKFSNFHITVLGSPFWDKAKEAEEQFIKSLDISKEQACWLTVEITTPQFANEEYAGKTFPLSYCMDL</sequence>
<keyword evidence="1" id="KW-1133">Transmembrane helix</keyword>
<name>A0A1J4TSZ5_9BACT</name>
<organism evidence="2 3">
    <name type="scientific">Candidatus Gottesmanbacteria bacterium CG1_02_37_22</name>
    <dbReference type="NCBI Taxonomy" id="1805209"/>
    <lineage>
        <taxon>Bacteria</taxon>
        <taxon>Candidatus Gottesmaniibacteriota</taxon>
    </lineage>
</organism>
<protein>
    <submittedName>
        <fullName evidence="2">Uncharacterized protein</fullName>
    </submittedName>
</protein>
<dbReference type="AlphaFoldDB" id="A0A1J4TSZ5"/>
<evidence type="ECO:0000313" key="2">
    <source>
        <dbReference type="EMBL" id="OIO14147.1"/>
    </source>
</evidence>
<evidence type="ECO:0000313" key="3">
    <source>
        <dbReference type="Proteomes" id="UP000183120"/>
    </source>
</evidence>
<dbReference type="Proteomes" id="UP000183120">
    <property type="component" value="Unassembled WGS sequence"/>
</dbReference>
<gene>
    <name evidence="2" type="ORF">AUJ73_02655</name>
</gene>
<reference evidence="2 3" key="1">
    <citation type="journal article" date="2016" name="Environ. Microbiol.">
        <title>Genomic resolution of a cold subsurface aquifer community provides metabolic insights for novel microbes adapted to high CO concentrations.</title>
        <authorList>
            <person name="Probst A.J."/>
            <person name="Castelle C.J."/>
            <person name="Singh A."/>
            <person name="Brown C.T."/>
            <person name="Anantharaman K."/>
            <person name="Sharon I."/>
            <person name="Hug L.A."/>
            <person name="Burstein D."/>
            <person name="Emerson J.B."/>
            <person name="Thomas B.C."/>
            <person name="Banfield J.F."/>
        </authorList>
    </citation>
    <scope>NUCLEOTIDE SEQUENCE [LARGE SCALE GENOMIC DNA]</scope>
    <source>
        <strain evidence="2">CG1_02_37_22</strain>
    </source>
</reference>